<keyword evidence="1" id="KW-0732">Signal</keyword>
<proteinExistence type="predicted"/>
<gene>
    <name evidence="2" type="ORF">BBP83_10235</name>
</gene>
<dbReference type="EMBL" id="MBDL01000010">
    <property type="protein sequence ID" value="ODA12914.1"/>
    <property type="molecule type" value="Genomic_DNA"/>
</dbReference>
<evidence type="ECO:0008006" key="4">
    <source>
        <dbReference type="Google" id="ProtNLM"/>
    </source>
</evidence>
<reference evidence="2 3" key="1">
    <citation type="submission" date="2016-07" db="EMBL/GenBank/DDBJ databases">
        <title>Acinetobacter sp. ANC 4603.</title>
        <authorList>
            <person name="Radolfova-Krizova L."/>
            <person name="Nemec A."/>
        </authorList>
    </citation>
    <scope>NUCLEOTIDE SEQUENCE [LARGE SCALE GENOMIC DNA]</scope>
    <source>
        <strain evidence="2 3">ANC 4603</strain>
    </source>
</reference>
<comment type="caution">
    <text evidence="2">The sequence shown here is derived from an EMBL/GenBank/DDBJ whole genome shotgun (WGS) entry which is preliminary data.</text>
</comment>
<dbReference type="RefSeq" id="WP_068888539.1">
    <property type="nucleotide sequence ID" value="NZ_CBCRUU010000018.1"/>
</dbReference>
<feature type="signal peptide" evidence="1">
    <location>
        <begin position="1"/>
        <end position="19"/>
    </location>
</feature>
<keyword evidence="3" id="KW-1185">Reference proteome</keyword>
<sequence length="193" mass="22256">MNSKLRIIFCLIIFSNLGACVGNMNPTGGNHRPDYPYYITTQPMIVKKIAIPIGTKLEYEEQHFKSGQQDSLLNEKKLIQISFPKDHSINWAGVPIGSINKYFNSEMKGFSVDARFDQLPSNKQTRFSQLWQACDDDLGIRVKNTDDWSFNLNNIADIDSCSVNYQRYFKNNVQQQHYLDLLYQEMQKAGTVK</sequence>
<evidence type="ECO:0000313" key="3">
    <source>
        <dbReference type="Proteomes" id="UP000186553"/>
    </source>
</evidence>
<name>A0A1C3CVX5_9GAMM</name>
<dbReference type="AlphaFoldDB" id="A0A1C3CVX5"/>
<dbReference type="Proteomes" id="UP000186553">
    <property type="component" value="Unassembled WGS sequence"/>
</dbReference>
<evidence type="ECO:0000313" key="2">
    <source>
        <dbReference type="EMBL" id="ODA12914.1"/>
    </source>
</evidence>
<feature type="chain" id="PRO_5008671669" description="Lipoprotein" evidence="1">
    <location>
        <begin position="20"/>
        <end position="193"/>
    </location>
</feature>
<evidence type="ECO:0000256" key="1">
    <source>
        <dbReference type="SAM" id="SignalP"/>
    </source>
</evidence>
<organism evidence="2 3">
    <name type="scientific">Acinetobacter celticus</name>
    <dbReference type="NCBI Taxonomy" id="1891224"/>
    <lineage>
        <taxon>Bacteria</taxon>
        <taxon>Pseudomonadati</taxon>
        <taxon>Pseudomonadota</taxon>
        <taxon>Gammaproteobacteria</taxon>
        <taxon>Moraxellales</taxon>
        <taxon>Moraxellaceae</taxon>
        <taxon>Acinetobacter</taxon>
    </lineage>
</organism>
<protein>
    <recommendedName>
        <fullName evidence="4">Lipoprotein</fullName>
    </recommendedName>
</protein>
<dbReference type="OrthoDB" id="6699667at2"/>
<accession>A0A1C3CVX5</accession>